<accession>A0A3B1BBZ5</accession>
<keyword evidence="15" id="KW-0961">Cell wall biogenesis/degradation</keyword>
<dbReference type="Pfam" id="PF00132">
    <property type="entry name" value="Hexapep"/>
    <property type="match status" value="1"/>
</dbReference>
<evidence type="ECO:0000256" key="3">
    <source>
        <dbReference type="ARBA" id="ARBA00007707"/>
    </source>
</evidence>
<keyword evidence="13" id="KW-0511">Multifunctional enzyme</keyword>
<evidence type="ECO:0000256" key="2">
    <source>
        <dbReference type="ARBA" id="ARBA00004496"/>
    </source>
</evidence>
<evidence type="ECO:0000256" key="7">
    <source>
        <dbReference type="ARBA" id="ARBA00022695"/>
    </source>
</evidence>
<evidence type="ECO:0000256" key="6">
    <source>
        <dbReference type="ARBA" id="ARBA00022679"/>
    </source>
</evidence>
<evidence type="ECO:0000259" key="19">
    <source>
        <dbReference type="Pfam" id="PF25087"/>
    </source>
</evidence>
<dbReference type="PROSITE" id="PS00101">
    <property type="entry name" value="HEXAPEP_TRANSFERASES"/>
    <property type="match status" value="1"/>
</dbReference>
<dbReference type="NCBIfam" id="TIGR01173">
    <property type="entry name" value="glmU"/>
    <property type="match status" value="1"/>
</dbReference>
<dbReference type="GO" id="GO:0009252">
    <property type="term" value="P:peptidoglycan biosynthetic process"/>
    <property type="evidence" value="ECO:0007669"/>
    <property type="project" value="UniProtKB-KW"/>
</dbReference>
<evidence type="ECO:0000256" key="10">
    <source>
        <dbReference type="ARBA" id="ARBA00022842"/>
    </source>
</evidence>
<keyword evidence="12" id="KW-0573">Peptidoglycan synthesis</keyword>
<evidence type="ECO:0000256" key="12">
    <source>
        <dbReference type="ARBA" id="ARBA00022984"/>
    </source>
</evidence>
<dbReference type="PANTHER" id="PTHR43584">
    <property type="entry name" value="NUCLEOTIDYL TRANSFERASE"/>
    <property type="match status" value="1"/>
</dbReference>
<evidence type="ECO:0000256" key="8">
    <source>
        <dbReference type="ARBA" id="ARBA00022723"/>
    </source>
</evidence>
<comment type="catalytic activity">
    <reaction evidence="16">
        <text>alpha-D-glucosamine 1-phosphate + acetyl-CoA = N-acetyl-alpha-D-glucosamine 1-phosphate + CoA + H(+)</text>
        <dbReference type="Rhea" id="RHEA:13725"/>
        <dbReference type="ChEBI" id="CHEBI:15378"/>
        <dbReference type="ChEBI" id="CHEBI:57287"/>
        <dbReference type="ChEBI" id="CHEBI:57288"/>
        <dbReference type="ChEBI" id="CHEBI:57776"/>
        <dbReference type="ChEBI" id="CHEBI:58516"/>
        <dbReference type="EC" id="2.3.1.157"/>
    </reaction>
</comment>
<comment type="catalytic activity">
    <reaction evidence="17">
        <text>N-acetyl-alpha-D-glucosamine 1-phosphate + UTP + H(+) = UDP-N-acetyl-alpha-D-glucosamine + diphosphate</text>
        <dbReference type="Rhea" id="RHEA:13509"/>
        <dbReference type="ChEBI" id="CHEBI:15378"/>
        <dbReference type="ChEBI" id="CHEBI:33019"/>
        <dbReference type="ChEBI" id="CHEBI:46398"/>
        <dbReference type="ChEBI" id="CHEBI:57705"/>
        <dbReference type="ChEBI" id="CHEBI:57776"/>
        <dbReference type="EC" id="2.7.7.23"/>
    </reaction>
</comment>
<evidence type="ECO:0000256" key="4">
    <source>
        <dbReference type="ARBA" id="ARBA00007947"/>
    </source>
</evidence>
<feature type="non-terminal residue" evidence="20">
    <location>
        <position position="1"/>
    </location>
</feature>
<gene>
    <name evidence="20" type="ORF">MNBD_GAMMA19-502</name>
</gene>
<organism evidence="20">
    <name type="scientific">hydrothermal vent metagenome</name>
    <dbReference type="NCBI Taxonomy" id="652676"/>
    <lineage>
        <taxon>unclassified sequences</taxon>
        <taxon>metagenomes</taxon>
        <taxon>ecological metagenomes</taxon>
    </lineage>
</organism>
<dbReference type="SUPFAM" id="SSF51161">
    <property type="entry name" value="Trimeric LpxA-like enzymes"/>
    <property type="match status" value="1"/>
</dbReference>
<evidence type="ECO:0000256" key="16">
    <source>
        <dbReference type="ARBA" id="ARBA00048247"/>
    </source>
</evidence>
<sequence>VLHCIAGRPLVEHVITDAQELGATDIHIVFGHGGEQVQQALSSYDLNWVEQTEQLGTGHAVEQALPAIPDDHLVLLLYGDVPLITVQTLQRLIAATEGNALALLTAKLADPTGYGRIVRDVAGKVQCIVEQKDASTDQLAIDEINTGMLAVKADRLKKWIAALDNNNAQGEFYLTDIVGFAVADGVVINTANPDEICEIEGVNNKRQLAELERAYQLRQARQLMEAGLTLRDPARFDLRGELIIGRDVEIDINVLIEGRVELADGVQVGPNVILKNVSIGAGTQIHANSLLEESITGTQCDIGPYARLRPQTNLANKVKVGNFVEIKKSNIADGSKINHLSYVGDTTMGRDVNVGAGTITCNYDGANKYQTIIGDNVFIGSDTQLVAPVVIADGATLGAGSTITKDTPAGTLTLSRVKQVSVKSWKRPRKIKKK</sequence>
<dbReference type="HAMAP" id="MF_01631">
    <property type="entry name" value="GlmU"/>
    <property type="match status" value="1"/>
</dbReference>
<dbReference type="EMBL" id="UOFV01000321">
    <property type="protein sequence ID" value="VAX02537.1"/>
    <property type="molecule type" value="Genomic_DNA"/>
</dbReference>
<dbReference type="InterPro" id="IPR001451">
    <property type="entry name" value="Hexapep"/>
</dbReference>
<keyword evidence="10" id="KW-0460">Magnesium</keyword>
<dbReference type="Gene3D" id="3.90.550.10">
    <property type="entry name" value="Spore Coat Polysaccharide Biosynthesis Protein SpsA, Chain A"/>
    <property type="match status" value="1"/>
</dbReference>
<keyword evidence="9" id="KW-0677">Repeat</keyword>
<keyword evidence="11" id="KW-0133">Cell shape</keyword>
<dbReference type="GO" id="GO:0000902">
    <property type="term" value="P:cell morphogenesis"/>
    <property type="evidence" value="ECO:0007669"/>
    <property type="project" value="InterPro"/>
</dbReference>
<dbReference type="InterPro" id="IPR018357">
    <property type="entry name" value="Hexapep_transf_CS"/>
</dbReference>
<evidence type="ECO:0000256" key="17">
    <source>
        <dbReference type="ARBA" id="ARBA00048493"/>
    </source>
</evidence>
<feature type="domain" description="Mannose-1-phosphate guanyltransferase C-terminal" evidence="19">
    <location>
        <begin position="239"/>
        <end position="321"/>
    </location>
</feature>
<keyword evidence="7 20" id="KW-0548">Nucleotidyltransferase</keyword>
<dbReference type="GO" id="GO:0006048">
    <property type="term" value="P:UDP-N-acetylglucosamine biosynthetic process"/>
    <property type="evidence" value="ECO:0007669"/>
    <property type="project" value="InterPro"/>
</dbReference>
<dbReference type="Pfam" id="PF25087">
    <property type="entry name" value="GMPPB_C"/>
    <property type="match status" value="1"/>
</dbReference>
<dbReference type="InterPro" id="IPR056729">
    <property type="entry name" value="GMPPB_C"/>
</dbReference>
<comment type="cofactor">
    <cofactor evidence="1">
        <name>Mg(2+)</name>
        <dbReference type="ChEBI" id="CHEBI:18420"/>
    </cofactor>
</comment>
<dbReference type="InterPro" id="IPR038009">
    <property type="entry name" value="GlmU_C_LbH"/>
</dbReference>
<dbReference type="Pfam" id="PF12804">
    <property type="entry name" value="NTP_transf_3"/>
    <property type="match status" value="1"/>
</dbReference>
<evidence type="ECO:0000256" key="1">
    <source>
        <dbReference type="ARBA" id="ARBA00001946"/>
    </source>
</evidence>
<comment type="similarity">
    <text evidence="3">In the C-terminal section; belongs to the transferase hexapeptide repeat family.</text>
</comment>
<protein>
    <submittedName>
        <fullName evidence="20">N-acetylglucosamine-1-phosphate uridyltransferase / Glucosamine-1-phosphate N-acetyltransferase</fullName>
        <ecNumber evidence="20">2.3.1.157</ecNumber>
        <ecNumber evidence="20">2.7.7.23</ecNumber>
    </submittedName>
</protein>
<dbReference type="EC" id="2.7.7.23" evidence="20"/>
<dbReference type="InterPro" id="IPR011004">
    <property type="entry name" value="Trimer_LpxA-like_sf"/>
</dbReference>
<dbReference type="GO" id="GO:0008360">
    <property type="term" value="P:regulation of cell shape"/>
    <property type="evidence" value="ECO:0007669"/>
    <property type="project" value="UniProtKB-KW"/>
</dbReference>
<dbReference type="AlphaFoldDB" id="A0A3B1BBZ5"/>
<keyword evidence="6 20" id="KW-0808">Transferase</keyword>
<evidence type="ECO:0000256" key="14">
    <source>
        <dbReference type="ARBA" id="ARBA00023315"/>
    </source>
</evidence>
<evidence type="ECO:0000313" key="20">
    <source>
        <dbReference type="EMBL" id="VAX02537.1"/>
    </source>
</evidence>
<dbReference type="GO" id="GO:0000287">
    <property type="term" value="F:magnesium ion binding"/>
    <property type="evidence" value="ECO:0007669"/>
    <property type="project" value="InterPro"/>
</dbReference>
<reference evidence="20" key="1">
    <citation type="submission" date="2018-06" db="EMBL/GenBank/DDBJ databases">
        <authorList>
            <person name="Zhirakovskaya E."/>
        </authorList>
    </citation>
    <scope>NUCLEOTIDE SEQUENCE</scope>
</reference>
<dbReference type="InterPro" id="IPR025877">
    <property type="entry name" value="MobA-like_NTP_Trfase"/>
</dbReference>
<dbReference type="EC" id="2.3.1.157" evidence="20"/>
<dbReference type="GO" id="GO:0003977">
    <property type="term" value="F:UDP-N-acetylglucosamine diphosphorylase activity"/>
    <property type="evidence" value="ECO:0007669"/>
    <property type="project" value="UniProtKB-EC"/>
</dbReference>
<name>A0A3B1BBZ5_9ZZZZ</name>
<comment type="subcellular location">
    <subcellularLocation>
        <location evidence="2">Cytoplasm</location>
    </subcellularLocation>
</comment>
<evidence type="ECO:0000256" key="11">
    <source>
        <dbReference type="ARBA" id="ARBA00022960"/>
    </source>
</evidence>
<keyword evidence="5" id="KW-0963">Cytoplasm</keyword>
<dbReference type="InterPro" id="IPR005882">
    <property type="entry name" value="Bifunctional_GlmU"/>
</dbReference>
<feature type="domain" description="MobA-like NTP transferase" evidence="18">
    <location>
        <begin position="5"/>
        <end position="105"/>
    </location>
</feature>
<evidence type="ECO:0000256" key="9">
    <source>
        <dbReference type="ARBA" id="ARBA00022737"/>
    </source>
</evidence>
<dbReference type="SUPFAM" id="SSF53448">
    <property type="entry name" value="Nucleotide-diphospho-sugar transferases"/>
    <property type="match status" value="1"/>
</dbReference>
<keyword evidence="8" id="KW-0479">Metal-binding</keyword>
<evidence type="ECO:0000256" key="5">
    <source>
        <dbReference type="ARBA" id="ARBA00022490"/>
    </source>
</evidence>
<dbReference type="PANTHER" id="PTHR43584:SF3">
    <property type="entry name" value="BIFUNCTIONAL PROTEIN GLMU"/>
    <property type="match status" value="1"/>
</dbReference>
<comment type="similarity">
    <text evidence="4">In the N-terminal section; belongs to the N-acetylglucosamine-1-phosphate uridyltransferase family.</text>
</comment>
<dbReference type="GO" id="GO:0005737">
    <property type="term" value="C:cytoplasm"/>
    <property type="evidence" value="ECO:0007669"/>
    <property type="project" value="UniProtKB-SubCell"/>
</dbReference>
<evidence type="ECO:0000256" key="15">
    <source>
        <dbReference type="ARBA" id="ARBA00023316"/>
    </source>
</evidence>
<dbReference type="CDD" id="cd02540">
    <property type="entry name" value="GT2_GlmU_N_bac"/>
    <property type="match status" value="1"/>
</dbReference>
<dbReference type="GO" id="GO:0071555">
    <property type="term" value="P:cell wall organization"/>
    <property type="evidence" value="ECO:0007669"/>
    <property type="project" value="UniProtKB-KW"/>
</dbReference>
<dbReference type="CDD" id="cd03353">
    <property type="entry name" value="LbH_GlmU_C"/>
    <property type="match status" value="1"/>
</dbReference>
<keyword evidence="14 20" id="KW-0012">Acyltransferase</keyword>
<dbReference type="InterPro" id="IPR029044">
    <property type="entry name" value="Nucleotide-diphossugar_trans"/>
</dbReference>
<proteinExistence type="inferred from homology"/>
<dbReference type="Gene3D" id="2.160.10.10">
    <property type="entry name" value="Hexapeptide repeat proteins"/>
    <property type="match status" value="1"/>
</dbReference>
<evidence type="ECO:0000256" key="13">
    <source>
        <dbReference type="ARBA" id="ARBA00023268"/>
    </source>
</evidence>
<dbReference type="InterPro" id="IPR050065">
    <property type="entry name" value="GlmU-like"/>
</dbReference>
<evidence type="ECO:0000259" key="18">
    <source>
        <dbReference type="Pfam" id="PF12804"/>
    </source>
</evidence>
<dbReference type="GO" id="GO:0019134">
    <property type="term" value="F:glucosamine-1-phosphate N-acetyltransferase activity"/>
    <property type="evidence" value="ECO:0007669"/>
    <property type="project" value="UniProtKB-EC"/>
</dbReference>